<sequence>MRGKGGPKVGPGHGFKPDRVQAVNNFSDAFLNEAERHTAWGGEQLQVLTDFLPQGPWTADLSRCLYQQGGLELRIAVLGTFDVQEQSWMWAWANPSLRGTPAAALAEEVERFGKAHGIAELTAEVLDLSGFADPRRAAETLAFAGMGVAGAPGYIGRPAGPTTQVYFLPDDPQIPRPGLDPFALPRVLMTGASLIGHSARLAVTGFFDHHGVAWQEDGEQVVARLPGGNTAEVDFDGFGRIAGVRLPAVR</sequence>
<dbReference type="Proteomes" id="UP001499895">
    <property type="component" value="Unassembled WGS sequence"/>
</dbReference>
<accession>A0ABN0ZBJ1</accession>
<name>A0ABN0ZBJ1_9ACTN</name>
<keyword evidence="2" id="KW-1185">Reference proteome</keyword>
<dbReference type="Pfam" id="PF21813">
    <property type="entry name" value="DUF6882"/>
    <property type="match status" value="1"/>
</dbReference>
<gene>
    <name evidence="1" type="ORF">GCM10009544_00730</name>
</gene>
<comment type="caution">
    <text evidence="1">The sequence shown here is derived from an EMBL/GenBank/DDBJ whole genome shotgun (WGS) entry which is preliminary data.</text>
</comment>
<evidence type="ECO:0000313" key="2">
    <source>
        <dbReference type="Proteomes" id="UP001499895"/>
    </source>
</evidence>
<reference evidence="1 2" key="1">
    <citation type="journal article" date="2019" name="Int. J. Syst. Evol. Microbiol.">
        <title>The Global Catalogue of Microorganisms (GCM) 10K type strain sequencing project: providing services to taxonomists for standard genome sequencing and annotation.</title>
        <authorList>
            <consortium name="The Broad Institute Genomics Platform"/>
            <consortium name="The Broad Institute Genome Sequencing Center for Infectious Disease"/>
            <person name="Wu L."/>
            <person name="Ma J."/>
        </authorList>
    </citation>
    <scope>NUCLEOTIDE SEQUENCE [LARGE SCALE GENOMIC DNA]</scope>
    <source>
        <strain evidence="1 2">JCM 10649</strain>
    </source>
</reference>
<protein>
    <submittedName>
        <fullName evidence="1">Uncharacterized protein</fullName>
    </submittedName>
</protein>
<dbReference type="EMBL" id="BAAAHB010000001">
    <property type="protein sequence ID" value="GAA0441917.1"/>
    <property type="molecule type" value="Genomic_DNA"/>
</dbReference>
<dbReference type="InterPro" id="IPR049249">
    <property type="entry name" value="DUF6882"/>
</dbReference>
<organism evidence="1 2">
    <name type="scientific">Streptomyces stramineus</name>
    <dbReference type="NCBI Taxonomy" id="173861"/>
    <lineage>
        <taxon>Bacteria</taxon>
        <taxon>Bacillati</taxon>
        <taxon>Actinomycetota</taxon>
        <taxon>Actinomycetes</taxon>
        <taxon>Kitasatosporales</taxon>
        <taxon>Streptomycetaceae</taxon>
        <taxon>Streptomyces</taxon>
    </lineage>
</organism>
<proteinExistence type="predicted"/>
<evidence type="ECO:0000313" key="1">
    <source>
        <dbReference type="EMBL" id="GAA0441917.1"/>
    </source>
</evidence>